<dbReference type="AlphaFoldDB" id="A0A0D0YY68"/>
<dbReference type="Gene3D" id="3.20.20.410">
    <property type="entry name" value="Protein of unknown function UPF0759"/>
    <property type="match status" value="1"/>
</dbReference>
<name>A0A0D0YY68_9LACO</name>
<gene>
    <name evidence="1" type="ORF">WDC_0207</name>
</gene>
<dbReference type="OrthoDB" id="9780310at2"/>
<dbReference type="STRING" id="1335616.WDC_0207"/>
<keyword evidence="2" id="KW-1185">Reference proteome</keyword>
<dbReference type="PANTHER" id="PTHR30348">
    <property type="entry name" value="UNCHARACTERIZED PROTEIN YECE"/>
    <property type="match status" value="1"/>
</dbReference>
<comment type="caution">
    <text evidence="1">The sequence shown here is derived from an EMBL/GenBank/DDBJ whole genome shotgun (WGS) entry which is preliminary data.</text>
</comment>
<dbReference type="Pfam" id="PF01904">
    <property type="entry name" value="DUF72"/>
    <property type="match status" value="1"/>
</dbReference>
<reference evidence="1 2" key="1">
    <citation type="submission" date="2013-08" db="EMBL/GenBank/DDBJ databases">
        <title>Lactobacillus wasatchii sp. WDC04, a late gas producing bacteria isolated from aged chedder cheese.</title>
        <authorList>
            <person name="Oberg C.J."/>
            <person name="Culumber M."/>
            <person name="McMahon D.J."/>
            <person name="Broadbent J.R."/>
            <person name="Oberg T.S."/>
            <person name="Ortaki F."/>
        </authorList>
    </citation>
    <scope>NUCLEOTIDE SEQUENCE [LARGE SCALE GENOMIC DNA]</scope>
    <source>
        <strain evidence="1 2">WDC04</strain>
    </source>
</reference>
<dbReference type="Proteomes" id="UP000032279">
    <property type="component" value="Unassembled WGS sequence"/>
</dbReference>
<dbReference type="PATRIC" id="fig|1335616.4.peg.206"/>
<organism evidence="1 2">
    <name type="scientific">Paucilactobacillus wasatchensis</name>
    <dbReference type="NCBI Taxonomy" id="1335616"/>
    <lineage>
        <taxon>Bacteria</taxon>
        <taxon>Bacillati</taxon>
        <taxon>Bacillota</taxon>
        <taxon>Bacilli</taxon>
        <taxon>Lactobacillales</taxon>
        <taxon>Lactobacillaceae</taxon>
        <taxon>Paucilactobacillus</taxon>
    </lineage>
</organism>
<dbReference type="EMBL" id="AWTT01000003">
    <property type="protein sequence ID" value="KIS04144.1"/>
    <property type="molecule type" value="Genomic_DNA"/>
</dbReference>
<dbReference type="InterPro" id="IPR002763">
    <property type="entry name" value="DUF72"/>
</dbReference>
<evidence type="ECO:0000313" key="2">
    <source>
        <dbReference type="Proteomes" id="UP000032279"/>
    </source>
</evidence>
<dbReference type="SUPFAM" id="SSF117396">
    <property type="entry name" value="TM1631-like"/>
    <property type="match status" value="1"/>
</dbReference>
<dbReference type="PANTHER" id="PTHR30348:SF13">
    <property type="entry name" value="UPF0759 PROTEIN YUNF"/>
    <property type="match status" value="1"/>
</dbReference>
<dbReference type="InterPro" id="IPR036520">
    <property type="entry name" value="UPF0759_sf"/>
</dbReference>
<evidence type="ECO:0008006" key="3">
    <source>
        <dbReference type="Google" id="ProtNLM"/>
    </source>
</evidence>
<sequence>MITIGLTTWSDHPSLIKQQRPVQLTEYAAFFPVVEIDNPFYGLPTKATIANWQSQVPDKFQFILKANREMTKHPADDKLAPPVTDAKRREIFNRYRQMVTPLIKQHQLKTVLFQFPPFFNATTENIEYLQQVRALLPDLPIAVEFRNQTWFDDAIFKVTRNFLQELAMTLVIVDEPQQGANSAPLKLAVTNPNLVMFRLHGQNTKGWANPDKSWRKTRTLYRYDEAELQQFSELITQVKSRAEEVCVIFNNNSGGDAADNALQLQDMLGIKFTGLSQRPPQQLNLF</sequence>
<evidence type="ECO:0000313" key="1">
    <source>
        <dbReference type="EMBL" id="KIS04144.1"/>
    </source>
</evidence>
<protein>
    <recommendedName>
        <fullName evidence="3">DUF72 domain-containing protein</fullName>
    </recommendedName>
</protein>
<proteinExistence type="predicted"/>
<accession>A0A0D0YY68</accession>
<dbReference type="RefSeq" id="WP_044009945.1">
    <property type="nucleotide sequence ID" value="NZ_AWTT01000003.1"/>
</dbReference>